<dbReference type="OrthoDB" id="2988606at2"/>
<gene>
    <name evidence="1" type="ORF">FDK22_03195</name>
</gene>
<protein>
    <submittedName>
        <fullName evidence="1">DUF3168 domain-containing protein</fullName>
    </submittedName>
</protein>
<organism evidence="1 2">
    <name type="scientific">Arcobacter arenosus</name>
    <dbReference type="NCBI Taxonomy" id="2576037"/>
    <lineage>
        <taxon>Bacteria</taxon>
        <taxon>Pseudomonadati</taxon>
        <taxon>Campylobacterota</taxon>
        <taxon>Epsilonproteobacteria</taxon>
        <taxon>Campylobacterales</taxon>
        <taxon>Arcobacteraceae</taxon>
        <taxon>Arcobacter</taxon>
    </lineage>
</organism>
<dbReference type="AlphaFoldDB" id="A0A5R8Y4J2"/>
<dbReference type="EMBL" id="VANU01000001">
    <property type="protein sequence ID" value="TLP41039.1"/>
    <property type="molecule type" value="Genomic_DNA"/>
</dbReference>
<sequence>MVEVDLIKHLLNDATLQTLISNSVYPLLAPENSPSPYITVQTININDETSLEGVNYSSKYTFQIDVFSSFYEQMKEITSAVKSSVYQFSHIVYEFNSRDIYEKDTQLHRQLIEFKINKRGD</sequence>
<dbReference type="RefSeq" id="WP_138151441.1">
    <property type="nucleotide sequence ID" value="NZ_VANU01000001.1"/>
</dbReference>
<reference evidence="1 2" key="1">
    <citation type="submission" date="2019-05" db="EMBL/GenBank/DDBJ databases">
        <title>Arcobacter sp. nov., isolated from sea sediment.</title>
        <authorList>
            <person name="Kim W."/>
        </authorList>
    </citation>
    <scope>NUCLEOTIDE SEQUENCE [LARGE SCALE GENOMIC DNA]</scope>
    <source>
        <strain evidence="1 2">CAU 1517</strain>
    </source>
</reference>
<dbReference type="Gene3D" id="3.30.2000.30">
    <property type="match status" value="1"/>
</dbReference>
<accession>A0A5R8Y4J2</accession>
<dbReference type="Proteomes" id="UP000308901">
    <property type="component" value="Unassembled WGS sequence"/>
</dbReference>
<dbReference type="InterPro" id="IPR021508">
    <property type="entry name" value="Gp17-like"/>
</dbReference>
<dbReference type="Pfam" id="PF11367">
    <property type="entry name" value="Tail_completion_gp17"/>
    <property type="match status" value="1"/>
</dbReference>
<proteinExistence type="predicted"/>
<evidence type="ECO:0000313" key="1">
    <source>
        <dbReference type="EMBL" id="TLP41039.1"/>
    </source>
</evidence>
<evidence type="ECO:0000313" key="2">
    <source>
        <dbReference type="Proteomes" id="UP000308901"/>
    </source>
</evidence>
<keyword evidence="2" id="KW-1185">Reference proteome</keyword>
<dbReference type="InterPro" id="IPR053745">
    <property type="entry name" value="Viral_Tail_Comp_sf"/>
</dbReference>
<comment type="caution">
    <text evidence="1">The sequence shown here is derived from an EMBL/GenBank/DDBJ whole genome shotgun (WGS) entry which is preliminary data.</text>
</comment>
<name>A0A5R8Y4J2_9BACT</name>